<feature type="domain" description="Ig-like" evidence="20">
    <location>
        <begin position="324"/>
        <end position="408"/>
    </location>
</feature>
<keyword evidence="10" id="KW-0904">Protein phosphatase</keyword>
<gene>
    <name evidence="22" type="ORF">APLA_LOCUS17370</name>
</gene>
<dbReference type="Gene3D" id="2.60.40.10">
    <property type="entry name" value="Immunoglobulins"/>
    <property type="match status" value="7"/>
</dbReference>
<feature type="domain" description="Fibronectin type-III" evidence="21">
    <location>
        <begin position="615"/>
        <end position="706"/>
    </location>
</feature>
<dbReference type="Pfam" id="PF13927">
    <property type="entry name" value="Ig_3"/>
    <property type="match status" value="2"/>
</dbReference>
<dbReference type="PROSITE" id="PS50835">
    <property type="entry name" value="IG_LIKE"/>
    <property type="match status" value="3"/>
</dbReference>
<dbReference type="GO" id="GO:0098609">
    <property type="term" value="P:cell-cell adhesion"/>
    <property type="evidence" value="ECO:0007669"/>
    <property type="project" value="TreeGrafter"/>
</dbReference>
<keyword evidence="15" id="KW-0325">Glycoprotein</keyword>
<evidence type="ECO:0000256" key="12">
    <source>
        <dbReference type="ARBA" id="ARBA00023136"/>
    </source>
</evidence>
<protein>
    <recommendedName>
        <fullName evidence="19">Hemolin</fullName>
        <ecNumber evidence="4">3.1.3.48</ecNumber>
    </recommendedName>
</protein>
<evidence type="ECO:0000256" key="17">
    <source>
        <dbReference type="ARBA" id="ARBA00051722"/>
    </source>
</evidence>
<dbReference type="GO" id="GO:0030154">
    <property type="term" value="P:cell differentiation"/>
    <property type="evidence" value="ECO:0007669"/>
    <property type="project" value="UniProtKB-ARBA"/>
</dbReference>
<dbReference type="EC" id="3.1.3.48" evidence="4"/>
<dbReference type="SMART" id="SM00408">
    <property type="entry name" value="IGc2"/>
    <property type="match status" value="3"/>
</dbReference>
<evidence type="ECO:0000256" key="11">
    <source>
        <dbReference type="ARBA" id="ARBA00022989"/>
    </source>
</evidence>
<evidence type="ECO:0000256" key="14">
    <source>
        <dbReference type="ARBA" id="ARBA00023170"/>
    </source>
</evidence>
<feature type="domain" description="Fibronectin type-III" evidence="21">
    <location>
        <begin position="517"/>
        <end position="611"/>
    </location>
</feature>
<comment type="caution">
    <text evidence="22">The sequence shown here is derived from an EMBL/GenBank/DDBJ whole genome shotgun (WGS) entry which is preliminary data.</text>
</comment>
<keyword evidence="14" id="KW-0675">Receptor</keyword>
<dbReference type="PROSITE" id="PS50853">
    <property type="entry name" value="FN3"/>
    <property type="match status" value="4"/>
</dbReference>
<keyword evidence="16" id="KW-0393">Immunoglobulin domain</keyword>
<dbReference type="OrthoDB" id="10253954at2759"/>
<dbReference type="PANTHER" id="PTHR44170:SF57">
    <property type="entry name" value="PROTEIN TYROSINE PHOSPHATASE RECEPTOR TYPE S"/>
    <property type="match status" value="1"/>
</dbReference>
<dbReference type="Pfam" id="PF07679">
    <property type="entry name" value="I-set"/>
    <property type="match status" value="1"/>
</dbReference>
<feature type="domain" description="Fibronectin type-III" evidence="21">
    <location>
        <begin position="415"/>
        <end position="505"/>
    </location>
</feature>
<dbReference type="FunFam" id="2.60.40.10:FF:001197">
    <property type="entry name" value="tyrosine-protein phosphatase Lar isoform X1"/>
    <property type="match status" value="1"/>
</dbReference>
<evidence type="ECO:0000256" key="4">
    <source>
        <dbReference type="ARBA" id="ARBA00013064"/>
    </source>
</evidence>
<dbReference type="GO" id="GO:0004725">
    <property type="term" value="F:protein tyrosine phosphatase activity"/>
    <property type="evidence" value="ECO:0007669"/>
    <property type="project" value="UniProtKB-EC"/>
</dbReference>
<evidence type="ECO:0000256" key="16">
    <source>
        <dbReference type="ARBA" id="ARBA00023319"/>
    </source>
</evidence>
<keyword evidence="7" id="KW-0732">Signal</keyword>
<dbReference type="InterPro" id="IPR036116">
    <property type="entry name" value="FN3_sf"/>
</dbReference>
<dbReference type="AlphaFoldDB" id="A0A8S1BJM4"/>
<keyword evidence="12" id="KW-0472">Membrane</keyword>
<dbReference type="GO" id="GO:0016020">
    <property type="term" value="C:membrane"/>
    <property type="evidence" value="ECO:0007669"/>
    <property type="project" value="UniProtKB-SubCell"/>
</dbReference>
<evidence type="ECO:0000313" key="23">
    <source>
        <dbReference type="Proteomes" id="UP000494106"/>
    </source>
</evidence>
<dbReference type="CDD" id="cd00063">
    <property type="entry name" value="FN3"/>
    <property type="match status" value="4"/>
</dbReference>
<evidence type="ECO:0000256" key="3">
    <source>
        <dbReference type="ARBA" id="ARBA00010504"/>
    </source>
</evidence>
<dbReference type="GO" id="GO:0009653">
    <property type="term" value="P:anatomical structure morphogenesis"/>
    <property type="evidence" value="ECO:0007669"/>
    <property type="project" value="UniProtKB-ARBA"/>
</dbReference>
<sequence>MPNRTYEKRGREAVATLYSYRSRQIFLFWGDEESEETESESPELAVLPGLPELAALPELPELPVLPELPELPVVPDLVELPELVTEELPPPPPPPPVPTVNNTGHFIIRYLTHPPEITIRPRNLQVRASGIAAFYCAARGDPIPNIQWRKNGKRVSSMQTRYQVSPMDTAAGPDAHGAVLRIEPVRAQRDDATYECVAENGVGDAVTAVATLTVFEADKAPPGFPNIAPPPTTMVVEVGHTATLPCQATGNPSPKVRWLWNSLPLDVASNPRYALLNDKMHGTLQIVKSEEEDQGKFECVAENSIGTEFSKPTVLYVKVRRVAPQFSIPPPPKSEVMLGGNLTLKCVAFGSPMPTVKWRKGLTKWLTPEDNPPLGLNTLKLEDIRESANYTCEATSALGVIEAVAEVKVQSLPGPPTEVRPSEITATTVRLTWTYNGLEEPQYYVIQYKPKYANQAFSEISGVITQYYSVTNLSPYTEYEMYVIAVNNIGRGPPSAPAVITTGETGDSYGGAKPGSAPRNVQVRPLSSSTMVIQWDEPETPNGQVTGYKIFYTTDPSQPLQSWHSQMMDNSHLTTISELTPHTVYTIRVQAFTSVGPGPISAPVQVKTQQGVPSQPSNLVAVEAGETSVTLSWRRPAHAGDNIVSYELYWNDTYAKEHHRKRIPITETYTLNGLYPNTLYYIWLAARSQRGEGATTPPIAVRTKQYGAPPMNVSAAAVSPTAVRVSWQPPPAERAHGRIAYYKLLCVESGRGDSEATVVKLNQTSFVLDELRRWTEYRIWVLAGTSVGDGPASYPVTVRTHEDAGRLRVEAKSRGSNVQNSILKQIGLVTDPRDQDRDTIRLYSPTAQLGY</sequence>
<reference evidence="22 23" key="1">
    <citation type="submission" date="2020-04" db="EMBL/GenBank/DDBJ databases">
        <authorList>
            <person name="Wallbank WR R."/>
            <person name="Pardo Diaz C."/>
            <person name="Kozak K."/>
            <person name="Martin S."/>
            <person name="Jiggins C."/>
            <person name="Moest M."/>
            <person name="Warren A I."/>
            <person name="Byers J.R.P. K."/>
            <person name="Montejo-Kovacevich G."/>
            <person name="Yen C E."/>
        </authorList>
    </citation>
    <scope>NUCLEOTIDE SEQUENCE [LARGE SCALE GENOMIC DNA]</scope>
</reference>
<keyword evidence="13" id="KW-1015">Disulfide bond</keyword>
<evidence type="ECO:0000256" key="19">
    <source>
        <dbReference type="ARBA" id="ARBA00068688"/>
    </source>
</evidence>
<evidence type="ECO:0000259" key="21">
    <source>
        <dbReference type="PROSITE" id="PS50853"/>
    </source>
</evidence>
<keyword evidence="6" id="KW-0812">Transmembrane</keyword>
<evidence type="ECO:0000256" key="10">
    <source>
        <dbReference type="ARBA" id="ARBA00022912"/>
    </source>
</evidence>
<dbReference type="FunFam" id="2.60.40.10:FF:000010">
    <property type="entry name" value="receptor-type tyrosine-protein phosphatase delta isoform X1"/>
    <property type="match status" value="1"/>
</dbReference>
<proteinExistence type="inferred from homology"/>
<comment type="similarity">
    <text evidence="18">Belongs to the hemolin family.</text>
</comment>
<dbReference type="FunFam" id="2.60.40.10:FF:001564">
    <property type="entry name" value="tyrosine-protein phosphatase Lar isoform X4"/>
    <property type="match status" value="1"/>
</dbReference>
<dbReference type="InterPro" id="IPR003961">
    <property type="entry name" value="FN3_dom"/>
</dbReference>
<evidence type="ECO:0000256" key="8">
    <source>
        <dbReference type="ARBA" id="ARBA00022737"/>
    </source>
</evidence>
<accession>A0A8S1BJM4</accession>
<evidence type="ECO:0000256" key="7">
    <source>
        <dbReference type="ARBA" id="ARBA00022729"/>
    </source>
</evidence>
<evidence type="ECO:0000259" key="20">
    <source>
        <dbReference type="PROSITE" id="PS50835"/>
    </source>
</evidence>
<name>A0A8S1BJM4_ARCPL</name>
<evidence type="ECO:0000256" key="5">
    <source>
        <dbReference type="ARBA" id="ARBA00022525"/>
    </source>
</evidence>
<dbReference type="SUPFAM" id="SSF48726">
    <property type="entry name" value="Immunoglobulin"/>
    <property type="match status" value="3"/>
</dbReference>
<dbReference type="InterPro" id="IPR036179">
    <property type="entry name" value="Ig-like_dom_sf"/>
</dbReference>
<evidence type="ECO:0000256" key="15">
    <source>
        <dbReference type="ARBA" id="ARBA00023180"/>
    </source>
</evidence>
<dbReference type="FunFam" id="2.60.40.10:FF:000028">
    <property type="entry name" value="Neuronal cell adhesion molecule"/>
    <property type="match status" value="1"/>
</dbReference>
<dbReference type="PANTHER" id="PTHR44170">
    <property type="entry name" value="PROTEIN SIDEKICK"/>
    <property type="match status" value="1"/>
</dbReference>
<feature type="domain" description="Ig-like" evidence="20">
    <location>
        <begin position="225"/>
        <end position="310"/>
    </location>
</feature>
<dbReference type="FunFam" id="2.60.40.10:FF:000032">
    <property type="entry name" value="palladin isoform X1"/>
    <property type="match status" value="1"/>
</dbReference>
<keyword evidence="23" id="KW-1185">Reference proteome</keyword>
<dbReference type="Proteomes" id="UP000494106">
    <property type="component" value="Unassembled WGS sequence"/>
</dbReference>
<evidence type="ECO:0000256" key="1">
    <source>
        <dbReference type="ARBA" id="ARBA00004167"/>
    </source>
</evidence>
<dbReference type="InterPro" id="IPR013098">
    <property type="entry name" value="Ig_I-set"/>
</dbReference>
<dbReference type="EMBL" id="CADEBC010000733">
    <property type="protein sequence ID" value="CAB3260285.1"/>
    <property type="molecule type" value="Genomic_DNA"/>
</dbReference>
<comment type="subcellular location">
    <subcellularLocation>
        <location evidence="1">Membrane</location>
        <topology evidence="1">Single-pass membrane protein</topology>
    </subcellularLocation>
    <subcellularLocation>
        <location evidence="2">Secreted</location>
    </subcellularLocation>
</comment>
<dbReference type="GO" id="GO:0005576">
    <property type="term" value="C:extracellular region"/>
    <property type="evidence" value="ECO:0007669"/>
    <property type="project" value="UniProtKB-SubCell"/>
</dbReference>
<evidence type="ECO:0000256" key="9">
    <source>
        <dbReference type="ARBA" id="ARBA00022801"/>
    </source>
</evidence>
<feature type="domain" description="Ig-like" evidence="20">
    <location>
        <begin position="115"/>
        <end position="213"/>
    </location>
</feature>
<dbReference type="SMART" id="SM00060">
    <property type="entry name" value="FN3"/>
    <property type="match status" value="4"/>
</dbReference>
<keyword evidence="5" id="KW-0964">Secreted</keyword>
<dbReference type="InterPro" id="IPR007110">
    <property type="entry name" value="Ig-like_dom"/>
</dbReference>
<evidence type="ECO:0000256" key="13">
    <source>
        <dbReference type="ARBA" id="ARBA00023157"/>
    </source>
</evidence>
<dbReference type="SMART" id="SM00409">
    <property type="entry name" value="IG"/>
    <property type="match status" value="3"/>
</dbReference>
<evidence type="ECO:0000256" key="6">
    <source>
        <dbReference type="ARBA" id="ARBA00022692"/>
    </source>
</evidence>
<keyword evidence="11" id="KW-1133">Transmembrane helix</keyword>
<dbReference type="SUPFAM" id="SSF49265">
    <property type="entry name" value="Fibronectin type III"/>
    <property type="match status" value="2"/>
</dbReference>
<evidence type="ECO:0000313" key="22">
    <source>
        <dbReference type="EMBL" id="CAB3260285.1"/>
    </source>
</evidence>
<evidence type="ECO:0000256" key="18">
    <source>
        <dbReference type="ARBA" id="ARBA00061228"/>
    </source>
</evidence>
<dbReference type="FunFam" id="2.60.40.10:FF:001111">
    <property type="entry name" value="tyrosine-protein phosphatase Lar isoform X1"/>
    <property type="match status" value="1"/>
</dbReference>
<dbReference type="InterPro" id="IPR003598">
    <property type="entry name" value="Ig_sub2"/>
</dbReference>
<evidence type="ECO:0000256" key="2">
    <source>
        <dbReference type="ARBA" id="ARBA00004613"/>
    </source>
</evidence>
<dbReference type="InterPro" id="IPR013783">
    <property type="entry name" value="Ig-like_fold"/>
</dbReference>
<keyword evidence="9" id="KW-0378">Hydrolase</keyword>
<dbReference type="Pfam" id="PF00041">
    <property type="entry name" value="fn3"/>
    <property type="match status" value="4"/>
</dbReference>
<comment type="similarity">
    <text evidence="3">Belongs to the protein-tyrosine phosphatase family. Receptor class 2A subfamily.</text>
</comment>
<feature type="domain" description="Fibronectin type-III" evidence="21">
    <location>
        <begin position="709"/>
        <end position="803"/>
    </location>
</feature>
<keyword evidence="8" id="KW-0677">Repeat</keyword>
<dbReference type="InterPro" id="IPR003599">
    <property type="entry name" value="Ig_sub"/>
</dbReference>
<organism evidence="22 23">
    <name type="scientific">Arctia plantaginis</name>
    <name type="common">Wood tiger moth</name>
    <name type="synonym">Phalaena plantaginis</name>
    <dbReference type="NCBI Taxonomy" id="874455"/>
    <lineage>
        <taxon>Eukaryota</taxon>
        <taxon>Metazoa</taxon>
        <taxon>Ecdysozoa</taxon>
        <taxon>Arthropoda</taxon>
        <taxon>Hexapoda</taxon>
        <taxon>Insecta</taxon>
        <taxon>Pterygota</taxon>
        <taxon>Neoptera</taxon>
        <taxon>Endopterygota</taxon>
        <taxon>Lepidoptera</taxon>
        <taxon>Glossata</taxon>
        <taxon>Ditrysia</taxon>
        <taxon>Noctuoidea</taxon>
        <taxon>Erebidae</taxon>
        <taxon>Arctiinae</taxon>
        <taxon>Arctia</taxon>
    </lineage>
</organism>
<comment type="catalytic activity">
    <reaction evidence="17">
        <text>O-phospho-L-tyrosyl-[protein] + H2O = L-tyrosyl-[protein] + phosphate</text>
        <dbReference type="Rhea" id="RHEA:10684"/>
        <dbReference type="Rhea" id="RHEA-COMP:10136"/>
        <dbReference type="Rhea" id="RHEA-COMP:20101"/>
        <dbReference type="ChEBI" id="CHEBI:15377"/>
        <dbReference type="ChEBI" id="CHEBI:43474"/>
        <dbReference type="ChEBI" id="CHEBI:46858"/>
        <dbReference type="ChEBI" id="CHEBI:61978"/>
        <dbReference type="EC" id="3.1.3.48"/>
    </reaction>
</comment>
<dbReference type="FunFam" id="2.60.40.10:FF:000023">
    <property type="entry name" value="receptor-type tyrosine-protein phosphatase delta isoform X2"/>
    <property type="match status" value="1"/>
</dbReference>